<dbReference type="GO" id="GO:0000287">
    <property type="term" value="F:magnesium ion binding"/>
    <property type="evidence" value="ECO:0007669"/>
    <property type="project" value="UniProtKB-UniRule"/>
</dbReference>
<name>A0AA96Y4E1_9CYAN</name>
<dbReference type="Pfam" id="PF01850">
    <property type="entry name" value="PIN"/>
    <property type="match status" value="1"/>
</dbReference>
<accession>A0AA96Y4E1</accession>
<dbReference type="EC" id="3.1.-.-" evidence="8"/>
<dbReference type="KEGG" id="tog:HNI00_16760"/>
<keyword evidence="6 8" id="KW-0460">Magnesium</keyword>
<comment type="similarity">
    <text evidence="7 8">Belongs to the PINc/VapC protein family.</text>
</comment>
<protein>
    <recommendedName>
        <fullName evidence="8">Ribonuclease VapC</fullName>
        <shortName evidence="8">RNase VapC</shortName>
        <ecNumber evidence="8">3.1.-.-</ecNumber>
    </recommendedName>
    <alternativeName>
        <fullName evidence="8">Toxin VapC</fullName>
    </alternativeName>
</protein>
<feature type="binding site" evidence="8">
    <location>
        <position position="96"/>
    </location>
    <ligand>
        <name>Mg(2+)</name>
        <dbReference type="ChEBI" id="CHEBI:18420"/>
    </ligand>
</feature>
<comment type="cofactor">
    <cofactor evidence="1 8">
        <name>Mg(2+)</name>
        <dbReference type="ChEBI" id="CHEBI:18420"/>
    </cofactor>
</comment>
<comment type="function">
    <text evidence="8">Toxic component of a toxin-antitoxin (TA) system. An RNase.</text>
</comment>
<keyword evidence="3 8" id="KW-0540">Nuclease</keyword>
<evidence type="ECO:0000256" key="1">
    <source>
        <dbReference type="ARBA" id="ARBA00001946"/>
    </source>
</evidence>
<keyword evidence="4 8" id="KW-0479">Metal-binding</keyword>
<evidence type="ECO:0000256" key="2">
    <source>
        <dbReference type="ARBA" id="ARBA00022649"/>
    </source>
</evidence>
<gene>
    <name evidence="8" type="primary">vapC</name>
    <name evidence="10" type="ORF">HNI00_16760</name>
</gene>
<dbReference type="SUPFAM" id="SSF88723">
    <property type="entry name" value="PIN domain-like"/>
    <property type="match status" value="1"/>
</dbReference>
<dbReference type="HAMAP" id="MF_00265">
    <property type="entry name" value="VapC_Nob1"/>
    <property type="match status" value="1"/>
</dbReference>
<dbReference type="PANTHER" id="PTHR33653">
    <property type="entry name" value="RIBONUCLEASE VAPC2"/>
    <property type="match status" value="1"/>
</dbReference>
<dbReference type="InterPro" id="IPR029060">
    <property type="entry name" value="PIN-like_dom_sf"/>
</dbReference>
<dbReference type="InterPro" id="IPR002716">
    <property type="entry name" value="PIN_dom"/>
</dbReference>
<evidence type="ECO:0000256" key="3">
    <source>
        <dbReference type="ARBA" id="ARBA00022722"/>
    </source>
</evidence>
<dbReference type="PANTHER" id="PTHR33653:SF1">
    <property type="entry name" value="RIBONUCLEASE VAPC2"/>
    <property type="match status" value="1"/>
</dbReference>
<dbReference type="GO" id="GO:0004540">
    <property type="term" value="F:RNA nuclease activity"/>
    <property type="evidence" value="ECO:0007669"/>
    <property type="project" value="InterPro"/>
</dbReference>
<dbReference type="EMBL" id="CP053540">
    <property type="protein sequence ID" value="WOB44612.1"/>
    <property type="molecule type" value="Genomic_DNA"/>
</dbReference>
<keyword evidence="5 8" id="KW-0378">Hydrolase</keyword>
<organism evidence="10">
    <name type="scientific">Thermoleptolyngbya oregonensis NK1-22</name>
    <dbReference type="NCBI Taxonomy" id="2547457"/>
    <lineage>
        <taxon>Bacteria</taxon>
        <taxon>Bacillati</taxon>
        <taxon>Cyanobacteriota</taxon>
        <taxon>Cyanophyceae</taxon>
        <taxon>Oculatellales</taxon>
        <taxon>Oculatellaceae</taxon>
        <taxon>Thermoleptolyngbya</taxon>
    </lineage>
</organism>
<evidence type="ECO:0000256" key="8">
    <source>
        <dbReference type="HAMAP-Rule" id="MF_00265"/>
    </source>
</evidence>
<dbReference type="CDD" id="cd18738">
    <property type="entry name" value="PIN_VapC4-5_FitB-like"/>
    <property type="match status" value="1"/>
</dbReference>
<dbReference type="RefSeq" id="WP_316787699.1">
    <property type="nucleotide sequence ID" value="NZ_CP053540.1"/>
</dbReference>
<sequence>MSGTANSYLLDTNIFIYYFNGEALLEPLFEDIFSGRAIAAYSPITWVELLCYPALTEAEADQIRSSLKSLKRVDLTESVLDTAAQIRRSARITLPDAIIAASALETASQLVTRNVADFARVENLTVLNPFSEI</sequence>
<evidence type="ECO:0000313" key="10">
    <source>
        <dbReference type="EMBL" id="WOB44612.1"/>
    </source>
</evidence>
<evidence type="ECO:0000256" key="4">
    <source>
        <dbReference type="ARBA" id="ARBA00022723"/>
    </source>
</evidence>
<proteinExistence type="inferred from homology"/>
<dbReference type="AlphaFoldDB" id="A0AA96Y4E1"/>
<evidence type="ECO:0000256" key="6">
    <source>
        <dbReference type="ARBA" id="ARBA00022842"/>
    </source>
</evidence>
<dbReference type="GO" id="GO:0090729">
    <property type="term" value="F:toxin activity"/>
    <property type="evidence" value="ECO:0007669"/>
    <property type="project" value="UniProtKB-KW"/>
</dbReference>
<feature type="binding site" evidence="8">
    <location>
        <position position="11"/>
    </location>
    <ligand>
        <name>Mg(2+)</name>
        <dbReference type="ChEBI" id="CHEBI:18420"/>
    </ligand>
</feature>
<evidence type="ECO:0000259" key="9">
    <source>
        <dbReference type="Pfam" id="PF01850"/>
    </source>
</evidence>
<evidence type="ECO:0000256" key="7">
    <source>
        <dbReference type="ARBA" id="ARBA00038093"/>
    </source>
</evidence>
<dbReference type="GO" id="GO:0016787">
    <property type="term" value="F:hydrolase activity"/>
    <property type="evidence" value="ECO:0007669"/>
    <property type="project" value="UniProtKB-KW"/>
</dbReference>
<dbReference type="Gene3D" id="3.40.50.1010">
    <property type="entry name" value="5'-nuclease"/>
    <property type="match status" value="1"/>
</dbReference>
<keyword evidence="8" id="KW-0800">Toxin</keyword>
<dbReference type="InterPro" id="IPR022907">
    <property type="entry name" value="VapC_family"/>
</dbReference>
<evidence type="ECO:0000256" key="5">
    <source>
        <dbReference type="ARBA" id="ARBA00022801"/>
    </source>
</evidence>
<reference evidence="10" key="1">
    <citation type="submission" date="2020-05" db="EMBL/GenBank/DDBJ databases">
        <authorList>
            <person name="Zhu T."/>
            <person name="Keshari N."/>
            <person name="Lu X."/>
        </authorList>
    </citation>
    <scope>NUCLEOTIDE SEQUENCE</scope>
    <source>
        <strain evidence="10">NK1-22</strain>
    </source>
</reference>
<keyword evidence="2 8" id="KW-1277">Toxin-antitoxin system</keyword>
<feature type="domain" description="PIN" evidence="9">
    <location>
        <begin position="8"/>
        <end position="122"/>
    </location>
</feature>
<dbReference type="InterPro" id="IPR050556">
    <property type="entry name" value="Type_II_TA_system_RNase"/>
</dbReference>